<evidence type="ECO:0000313" key="2">
    <source>
        <dbReference type="Proteomes" id="UP000582837"/>
    </source>
</evidence>
<dbReference type="EMBL" id="JACHIA010000002">
    <property type="protein sequence ID" value="MBB6069513.1"/>
    <property type="molecule type" value="Genomic_DNA"/>
</dbReference>
<gene>
    <name evidence="1" type="ORF">HNQ61_001128</name>
</gene>
<reference evidence="1 2" key="1">
    <citation type="submission" date="2020-08" db="EMBL/GenBank/DDBJ databases">
        <title>Genomic Encyclopedia of Type Strains, Phase IV (KMG-IV): sequencing the most valuable type-strain genomes for metagenomic binning, comparative biology and taxonomic classification.</title>
        <authorList>
            <person name="Goeker M."/>
        </authorList>
    </citation>
    <scope>NUCLEOTIDE SEQUENCE [LARGE SCALE GENOMIC DNA]</scope>
    <source>
        <strain evidence="1 2">DSM 29007</strain>
    </source>
</reference>
<sequence>MADQLEREWLVYLIGPAGTIEVTVKSATSPEVGNTAVKLGESTFPRETFAGAFPVEKVTSSKVHLATRV</sequence>
<comment type="caution">
    <text evidence="1">The sequence shown here is derived from an EMBL/GenBank/DDBJ whole genome shotgun (WGS) entry which is preliminary data.</text>
</comment>
<protein>
    <submittedName>
        <fullName evidence="1">Uncharacterized protein</fullName>
    </submittedName>
</protein>
<dbReference type="AlphaFoldDB" id="A0A841GVR7"/>
<keyword evidence="2" id="KW-1185">Reference proteome</keyword>
<evidence type="ECO:0000313" key="1">
    <source>
        <dbReference type="EMBL" id="MBB6069513.1"/>
    </source>
</evidence>
<name>A0A841GVR7_9BACT</name>
<dbReference type="RefSeq" id="WP_170037473.1">
    <property type="nucleotide sequence ID" value="NZ_JABDTL010000002.1"/>
</dbReference>
<dbReference type="Proteomes" id="UP000582837">
    <property type="component" value="Unassembled WGS sequence"/>
</dbReference>
<accession>A0A841GVR7</accession>
<organism evidence="1 2">
    <name type="scientific">Longimicrobium terrae</name>
    <dbReference type="NCBI Taxonomy" id="1639882"/>
    <lineage>
        <taxon>Bacteria</taxon>
        <taxon>Pseudomonadati</taxon>
        <taxon>Gemmatimonadota</taxon>
        <taxon>Longimicrobiia</taxon>
        <taxon>Longimicrobiales</taxon>
        <taxon>Longimicrobiaceae</taxon>
        <taxon>Longimicrobium</taxon>
    </lineage>
</organism>
<proteinExistence type="predicted"/>